<dbReference type="EMBL" id="MU275027">
    <property type="protein sequence ID" value="KAI0082986.1"/>
    <property type="molecule type" value="Genomic_DNA"/>
</dbReference>
<comment type="caution">
    <text evidence="1">The sequence shown here is derived from an EMBL/GenBank/DDBJ whole genome shotgun (WGS) entry which is preliminary data.</text>
</comment>
<accession>A0ACB8TLU9</accession>
<evidence type="ECO:0000313" key="2">
    <source>
        <dbReference type="Proteomes" id="UP001055072"/>
    </source>
</evidence>
<name>A0ACB8TLU9_9APHY</name>
<organism evidence="1 2">
    <name type="scientific">Irpex rosettiformis</name>
    <dbReference type="NCBI Taxonomy" id="378272"/>
    <lineage>
        <taxon>Eukaryota</taxon>
        <taxon>Fungi</taxon>
        <taxon>Dikarya</taxon>
        <taxon>Basidiomycota</taxon>
        <taxon>Agaricomycotina</taxon>
        <taxon>Agaricomycetes</taxon>
        <taxon>Polyporales</taxon>
        <taxon>Irpicaceae</taxon>
        <taxon>Irpex</taxon>
    </lineage>
</organism>
<reference evidence="1" key="1">
    <citation type="journal article" date="2021" name="Environ. Microbiol.">
        <title>Gene family expansions and transcriptome signatures uncover fungal adaptations to wood decay.</title>
        <authorList>
            <person name="Hage H."/>
            <person name="Miyauchi S."/>
            <person name="Viragh M."/>
            <person name="Drula E."/>
            <person name="Min B."/>
            <person name="Chaduli D."/>
            <person name="Navarro D."/>
            <person name="Favel A."/>
            <person name="Norest M."/>
            <person name="Lesage-Meessen L."/>
            <person name="Balint B."/>
            <person name="Merenyi Z."/>
            <person name="de Eugenio L."/>
            <person name="Morin E."/>
            <person name="Martinez A.T."/>
            <person name="Baldrian P."/>
            <person name="Stursova M."/>
            <person name="Martinez M.J."/>
            <person name="Novotny C."/>
            <person name="Magnuson J.K."/>
            <person name="Spatafora J.W."/>
            <person name="Maurice S."/>
            <person name="Pangilinan J."/>
            <person name="Andreopoulos W."/>
            <person name="LaButti K."/>
            <person name="Hundley H."/>
            <person name="Na H."/>
            <person name="Kuo A."/>
            <person name="Barry K."/>
            <person name="Lipzen A."/>
            <person name="Henrissat B."/>
            <person name="Riley R."/>
            <person name="Ahrendt S."/>
            <person name="Nagy L.G."/>
            <person name="Grigoriev I.V."/>
            <person name="Martin F."/>
            <person name="Rosso M.N."/>
        </authorList>
    </citation>
    <scope>NUCLEOTIDE SEQUENCE</scope>
    <source>
        <strain evidence="1">CBS 384.51</strain>
    </source>
</reference>
<protein>
    <submittedName>
        <fullName evidence="1">Uncharacterized protein</fullName>
    </submittedName>
</protein>
<keyword evidence="2" id="KW-1185">Reference proteome</keyword>
<gene>
    <name evidence="1" type="ORF">BDY19DRAFT_142021</name>
</gene>
<evidence type="ECO:0000313" key="1">
    <source>
        <dbReference type="EMBL" id="KAI0082986.1"/>
    </source>
</evidence>
<dbReference type="Proteomes" id="UP001055072">
    <property type="component" value="Unassembled WGS sequence"/>
</dbReference>
<sequence length="156" mass="17891">MLINLRRLRLTLLDRDLVYRTYIPNDPEGWVTMDEFERRVMLQAVYLIASIVELLPTPPPLSRDYTIDAQRPGLLTHFSAQITLTTWSTVPPSSFILIPSNFDWTVLQPAWTRLQSALDLHRDDYTSVCVSLTGGSEGDDVDEGQRGWRNVEEREG</sequence>
<proteinExistence type="predicted"/>